<evidence type="ECO:0000259" key="2">
    <source>
        <dbReference type="Pfam" id="PF07705"/>
    </source>
</evidence>
<feature type="domain" description="CARDB" evidence="2">
    <location>
        <begin position="316"/>
        <end position="433"/>
    </location>
</feature>
<keyword evidence="4" id="KW-1185">Reference proteome</keyword>
<accession>A0ABT6FDM5</accession>
<sequence length="523" mass="54315">MSDKRRSEGRRRAWGRGPIILRFDSLEKREVLSATGQALPDLVGSSLVMVQDADWGDTVTATGQITNQGDGNAAGPFNVAIYAGSRSTIGRYSVYLGEVTIPNGLAAGQSIPFTTDVKLPANPVPGLGTSGLLQVGLKVDSQKQVAESNERNDSGIGPGYDQAIIQIAPSQPAQLIAASVGVYPGTATWGNNLAVTSQITNKSYGAAPATRAQIVLTPAGIAQGTGSDVTIGSINVPTIQPWQTVNVEKSIALPAIPPVLLAGYSQFTITILPDADFLTNPVGPHYAIGGTGIDQAAVGISLPADVATTPIQTNLPDLAVGTVAPSTGDLVWGGNFDVSTTVQNMGTVDPGPFRVRFMLVGPSGNTTRTIFLSDVIVPGLAPGYVQAISQTVSLPSRLPSGILLDGIGTAKIVAIADPENGLNETFKNNNTATSAPVSLRLLGSDGTTFVPNTPAPEVLLTVNRPSMAKYQKAQKLAQAAAATQNGQAAPSKKLFRRPPPKTSSNQSLNVFPKSVTNFFDNLF</sequence>
<name>A0ABT6FDM5_9BACT</name>
<comment type="caution">
    <text evidence="3">The sequence shown here is derived from an EMBL/GenBank/DDBJ whole genome shotgun (WGS) entry which is preliminary data.</text>
</comment>
<feature type="domain" description="CARDB" evidence="2">
    <location>
        <begin position="40"/>
        <end position="153"/>
    </location>
</feature>
<evidence type="ECO:0000313" key="4">
    <source>
        <dbReference type="Proteomes" id="UP001216907"/>
    </source>
</evidence>
<gene>
    <name evidence="3" type="ORF">PZE19_17950</name>
</gene>
<reference evidence="3 4" key="1">
    <citation type="submission" date="2023-03" db="EMBL/GenBank/DDBJ databases">
        <title>Paludisphaera mucosa sp. nov. a novel planctomycete from northern fen.</title>
        <authorList>
            <person name="Ivanova A."/>
        </authorList>
    </citation>
    <scope>NUCLEOTIDE SEQUENCE [LARGE SCALE GENOMIC DNA]</scope>
    <source>
        <strain evidence="3 4">Pla2</strain>
    </source>
</reference>
<dbReference type="Proteomes" id="UP001216907">
    <property type="component" value="Unassembled WGS sequence"/>
</dbReference>
<feature type="region of interest" description="Disordered" evidence="1">
    <location>
        <begin position="479"/>
        <end position="508"/>
    </location>
</feature>
<dbReference type="Pfam" id="PF07705">
    <property type="entry name" value="CARDB"/>
    <property type="match status" value="2"/>
</dbReference>
<dbReference type="InterPro" id="IPR011635">
    <property type="entry name" value="CARDB"/>
</dbReference>
<evidence type="ECO:0000313" key="3">
    <source>
        <dbReference type="EMBL" id="MDG3005675.1"/>
    </source>
</evidence>
<dbReference type="InterPro" id="IPR013783">
    <property type="entry name" value="Ig-like_fold"/>
</dbReference>
<proteinExistence type="predicted"/>
<feature type="compositionally biased region" description="Low complexity" evidence="1">
    <location>
        <begin position="479"/>
        <end position="489"/>
    </location>
</feature>
<protein>
    <submittedName>
        <fullName evidence="3">CARDB domain-containing protein</fullName>
    </submittedName>
</protein>
<dbReference type="EMBL" id="JARRAG010000002">
    <property type="protein sequence ID" value="MDG3005675.1"/>
    <property type="molecule type" value="Genomic_DNA"/>
</dbReference>
<evidence type="ECO:0000256" key="1">
    <source>
        <dbReference type="SAM" id="MobiDB-lite"/>
    </source>
</evidence>
<dbReference type="Gene3D" id="2.60.40.10">
    <property type="entry name" value="Immunoglobulins"/>
    <property type="match status" value="2"/>
</dbReference>
<organism evidence="3 4">
    <name type="scientific">Paludisphaera mucosa</name>
    <dbReference type="NCBI Taxonomy" id="3030827"/>
    <lineage>
        <taxon>Bacteria</taxon>
        <taxon>Pseudomonadati</taxon>
        <taxon>Planctomycetota</taxon>
        <taxon>Planctomycetia</taxon>
        <taxon>Isosphaerales</taxon>
        <taxon>Isosphaeraceae</taxon>
        <taxon>Paludisphaera</taxon>
    </lineage>
</organism>
<dbReference type="RefSeq" id="WP_277862006.1">
    <property type="nucleotide sequence ID" value="NZ_JARRAG010000002.1"/>
</dbReference>